<comment type="caution">
    <text evidence="2">The sequence shown here is derived from an EMBL/GenBank/DDBJ whole genome shotgun (WGS) entry which is preliminary data.</text>
</comment>
<reference evidence="2 3" key="1">
    <citation type="submission" date="2024-08" db="EMBL/GenBank/DDBJ databases">
        <authorList>
            <person name="Lu H."/>
        </authorList>
    </citation>
    <scope>NUCLEOTIDE SEQUENCE [LARGE SCALE GENOMIC DNA]</scope>
    <source>
        <strain evidence="2 3">LKC17W</strain>
    </source>
</reference>
<accession>A0ABW7FEB8</accession>
<gene>
    <name evidence="2" type="ORF">ACG0Z3_05150</name>
</gene>
<feature type="region of interest" description="Disordered" evidence="1">
    <location>
        <begin position="59"/>
        <end position="84"/>
    </location>
</feature>
<sequence>MQLDLSNVDSIVAWWRVWPERHDSYLDYKLQASPEFAHSILSARRVIDGRPELRALKPPAEHAWHLTPPAAPDDIAWPEASATD</sequence>
<organism evidence="2 3">
    <name type="scientific">Pelomonas margarita</name>
    <dbReference type="NCBI Taxonomy" id="3299031"/>
    <lineage>
        <taxon>Bacteria</taxon>
        <taxon>Pseudomonadati</taxon>
        <taxon>Pseudomonadota</taxon>
        <taxon>Betaproteobacteria</taxon>
        <taxon>Burkholderiales</taxon>
        <taxon>Sphaerotilaceae</taxon>
        <taxon>Roseateles</taxon>
    </lineage>
</organism>
<protein>
    <submittedName>
        <fullName evidence="2">Uncharacterized protein</fullName>
    </submittedName>
</protein>
<dbReference type="EMBL" id="JBIGHW010000002">
    <property type="protein sequence ID" value="MFG6440063.1"/>
    <property type="molecule type" value="Genomic_DNA"/>
</dbReference>
<dbReference type="Proteomes" id="UP001606301">
    <property type="component" value="Unassembled WGS sequence"/>
</dbReference>
<evidence type="ECO:0000313" key="3">
    <source>
        <dbReference type="Proteomes" id="UP001606301"/>
    </source>
</evidence>
<evidence type="ECO:0000313" key="2">
    <source>
        <dbReference type="EMBL" id="MFG6440063.1"/>
    </source>
</evidence>
<name>A0ABW7FEB8_9BURK</name>
<dbReference type="RefSeq" id="WP_394395920.1">
    <property type="nucleotide sequence ID" value="NZ_JBIGHW010000002.1"/>
</dbReference>
<evidence type="ECO:0000256" key="1">
    <source>
        <dbReference type="SAM" id="MobiDB-lite"/>
    </source>
</evidence>
<keyword evidence="3" id="KW-1185">Reference proteome</keyword>
<proteinExistence type="predicted"/>